<feature type="coiled-coil region" evidence="1">
    <location>
        <begin position="38"/>
        <end position="65"/>
    </location>
</feature>
<keyword evidence="4" id="KW-1185">Reference proteome</keyword>
<evidence type="ECO:0000256" key="2">
    <source>
        <dbReference type="SAM" id="MobiDB-lite"/>
    </source>
</evidence>
<dbReference type="Proteomes" id="UP001597052">
    <property type="component" value="Unassembled WGS sequence"/>
</dbReference>
<protein>
    <submittedName>
        <fullName evidence="3">Uncharacterized protein</fullName>
    </submittedName>
</protein>
<accession>A0ABD6D3W6</accession>
<sequence>MASESTNMGKYRAIMTTTDRERISGESDVSDEKRYQAIHRVRSRIEELETDVDVLSEHHPELLEELREVVCKGEL</sequence>
<dbReference type="AlphaFoldDB" id="A0ABD6D3W6"/>
<evidence type="ECO:0000313" key="3">
    <source>
        <dbReference type="EMBL" id="MFD1640941.1"/>
    </source>
</evidence>
<organism evidence="3 4">
    <name type="scientific">Halohasta litorea</name>
    <dbReference type="NCBI Taxonomy" id="869891"/>
    <lineage>
        <taxon>Archaea</taxon>
        <taxon>Methanobacteriati</taxon>
        <taxon>Methanobacteriota</taxon>
        <taxon>Stenosarchaea group</taxon>
        <taxon>Halobacteria</taxon>
        <taxon>Halobacteriales</taxon>
        <taxon>Haloferacaceae</taxon>
        <taxon>Halohasta</taxon>
    </lineage>
</organism>
<name>A0ABD6D3W6_9EURY</name>
<comment type="caution">
    <text evidence="3">The sequence shown here is derived from an EMBL/GenBank/DDBJ whole genome shotgun (WGS) entry which is preliminary data.</text>
</comment>
<reference evidence="3 4" key="1">
    <citation type="journal article" date="2019" name="Int. J. Syst. Evol. Microbiol.">
        <title>The Global Catalogue of Microorganisms (GCM) 10K type strain sequencing project: providing services to taxonomists for standard genome sequencing and annotation.</title>
        <authorList>
            <consortium name="The Broad Institute Genomics Platform"/>
            <consortium name="The Broad Institute Genome Sequencing Center for Infectious Disease"/>
            <person name="Wu L."/>
            <person name="Ma J."/>
        </authorList>
    </citation>
    <scope>NUCLEOTIDE SEQUENCE [LARGE SCALE GENOMIC DNA]</scope>
    <source>
        <strain evidence="3 4">CGMCC 1.10593</strain>
    </source>
</reference>
<feature type="compositionally biased region" description="Basic and acidic residues" evidence="2">
    <location>
        <begin position="18"/>
        <end position="31"/>
    </location>
</feature>
<dbReference type="RefSeq" id="WP_321169421.1">
    <property type="nucleotide sequence ID" value="NZ_JANHDJ010000001.1"/>
</dbReference>
<dbReference type="EMBL" id="JBHUDM010000001">
    <property type="protein sequence ID" value="MFD1640941.1"/>
    <property type="molecule type" value="Genomic_DNA"/>
</dbReference>
<keyword evidence="1" id="KW-0175">Coiled coil</keyword>
<proteinExistence type="predicted"/>
<evidence type="ECO:0000256" key="1">
    <source>
        <dbReference type="SAM" id="Coils"/>
    </source>
</evidence>
<gene>
    <name evidence="3" type="ORF">ACFSBW_03505</name>
</gene>
<evidence type="ECO:0000313" key="4">
    <source>
        <dbReference type="Proteomes" id="UP001597052"/>
    </source>
</evidence>
<feature type="region of interest" description="Disordered" evidence="2">
    <location>
        <begin position="1"/>
        <end position="31"/>
    </location>
</feature>